<reference evidence="1" key="1">
    <citation type="journal article" date="2014" name="Front. Microbiol.">
        <title>High frequency of phylogenetically diverse reductive dehalogenase-homologous genes in deep subseafloor sedimentary metagenomes.</title>
        <authorList>
            <person name="Kawai M."/>
            <person name="Futagami T."/>
            <person name="Toyoda A."/>
            <person name="Takaki Y."/>
            <person name="Nishi S."/>
            <person name="Hori S."/>
            <person name="Arai W."/>
            <person name="Tsubouchi T."/>
            <person name="Morono Y."/>
            <person name="Uchiyama I."/>
            <person name="Ito T."/>
            <person name="Fujiyama A."/>
            <person name="Inagaki F."/>
            <person name="Takami H."/>
        </authorList>
    </citation>
    <scope>NUCLEOTIDE SEQUENCE</scope>
    <source>
        <strain evidence="1">Expedition CK06-06</strain>
    </source>
</reference>
<gene>
    <name evidence="1" type="ORF">S06H3_61981</name>
</gene>
<protein>
    <submittedName>
        <fullName evidence="1">Uncharacterized protein</fullName>
    </submittedName>
</protein>
<organism evidence="1">
    <name type="scientific">marine sediment metagenome</name>
    <dbReference type="NCBI Taxonomy" id="412755"/>
    <lineage>
        <taxon>unclassified sequences</taxon>
        <taxon>metagenomes</taxon>
        <taxon>ecological metagenomes</taxon>
    </lineage>
</organism>
<accession>X1PLX8</accession>
<dbReference type="EMBL" id="BARV01040755">
    <property type="protein sequence ID" value="GAI56863.1"/>
    <property type="molecule type" value="Genomic_DNA"/>
</dbReference>
<evidence type="ECO:0000313" key="1">
    <source>
        <dbReference type="EMBL" id="GAI56863.1"/>
    </source>
</evidence>
<feature type="non-terminal residue" evidence="1">
    <location>
        <position position="77"/>
    </location>
</feature>
<dbReference type="AlphaFoldDB" id="X1PLX8"/>
<sequence>MRRTNVELIISAISDLGEATTGEIIGWIRDHGCKPPPPRVVSQICSCLLVVEKRGMRGAYVIWGKKEGFDEKVKEKT</sequence>
<comment type="caution">
    <text evidence="1">The sequence shown here is derived from an EMBL/GenBank/DDBJ whole genome shotgun (WGS) entry which is preliminary data.</text>
</comment>
<name>X1PLX8_9ZZZZ</name>
<proteinExistence type="predicted"/>